<evidence type="ECO:0000256" key="4">
    <source>
        <dbReference type="ARBA" id="ARBA00012483"/>
    </source>
</evidence>
<evidence type="ECO:0000256" key="2">
    <source>
        <dbReference type="ARBA" id="ARBA00004308"/>
    </source>
</evidence>
<dbReference type="AlphaFoldDB" id="A0A059F4L8"/>
<evidence type="ECO:0000256" key="6">
    <source>
        <dbReference type="ARBA" id="ARBA00022723"/>
    </source>
</evidence>
<dbReference type="EC" id="2.3.2.27" evidence="4"/>
<name>A0A059F4L8_9MICR</name>
<gene>
    <name evidence="13" type="ORF">H312_00587</name>
</gene>
<dbReference type="GO" id="GO:0006511">
    <property type="term" value="P:ubiquitin-dependent protein catabolic process"/>
    <property type="evidence" value="ECO:0007669"/>
    <property type="project" value="InterPro"/>
</dbReference>
<evidence type="ECO:0000256" key="7">
    <source>
        <dbReference type="ARBA" id="ARBA00022771"/>
    </source>
</evidence>
<dbReference type="Gene3D" id="3.30.40.10">
    <property type="entry name" value="Zinc/RING finger domain, C3HC4 (zinc finger)"/>
    <property type="match status" value="1"/>
</dbReference>
<dbReference type="UniPathway" id="UPA00143"/>
<keyword evidence="8" id="KW-0833">Ubl conjugation pathway</keyword>
<dbReference type="EMBL" id="KK365134">
    <property type="protein sequence ID" value="KCZ81944.1"/>
    <property type="molecule type" value="Genomic_DNA"/>
</dbReference>
<evidence type="ECO:0000313" key="13">
    <source>
        <dbReference type="EMBL" id="KCZ81944.1"/>
    </source>
</evidence>
<sequence>MIKRIKEFFKKDDSSKLIWIKCPMCLNMSNTPMSTLCGHMYCLSCIYDWCKDHNICPICKKTVNLYEYIPVLPKEMKIDFLNEKFNENKEYQKAYLEYKIFKEKTDKSDDENYFSN</sequence>
<dbReference type="InterPro" id="IPR017907">
    <property type="entry name" value="Znf_RING_CS"/>
</dbReference>
<dbReference type="Proteomes" id="UP000030655">
    <property type="component" value="Unassembled WGS sequence"/>
</dbReference>
<dbReference type="InterPro" id="IPR001841">
    <property type="entry name" value="Znf_RING"/>
</dbReference>
<dbReference type="GO" id="GO:0008270">
    <property type="term" value="F:zinc ion binding"/>
    <property type="evidence" value="ECO:0007669"/>
    <property type="project" value="UniProtKB-KW"/>
</dbReference>
<comment type="catalytic activity">
    <reaction evidence="1">
        <text>S-ubiquitinyl-[E2 ubiquitin-conjugating enzyme]-L-cysteine + [acceptor protein]-L-lysine = [E2 ubiquitin-conjugating enzyme]-L-cysteine + N(6)-ubiquitinyl-[acceptor protein]-L-lysine.</text>
        <dbReference type="EC" id="2.3.2.27"/>
    </reaction>
</comment>
<keyword evidence="10" id="KW-0472">Membrane</keyword>
<dbReference type="OrthoDB" id="6270329at2759"/>
<dbReference type="GO" id="GO:0016567">
    <property type="term" value="P:protein ubiquitination"/>
    <property type="evidence" value="ECO:0007669"/>
    <property type="project" value="UniProtKB-UniPathway"/>
</dbReference>
<feature type="domain" description="RING-type" evidence="12">
    <location>
        <begin position="22"/>
        <end position="60"/>
    </location>
</feature>
<keyword evidence="14" id="KW-1185">Reference proteome</keyword>
<keyword evidence="5" id="KW-0808">Transferase</keyword>
<dbReference type="PROSITE" id="PS50089">
    <property type="entry name" value="ZF_RING_2"/>
    <property type="match status" value="1"/>
</dbReference>
<comment type="pathway">
    <text evidence="3">Protein modification; protein ubiquitination.</text>
</comment>
<dbReference type="GO" id="GO:0061630">
    <property type="term" value="F:ubiquitin protein ligase activity"/>
    <property type="evidence" value="ECO:0007669"/>
    <property type="project" value="UniProtKB-EC"/>
</dbReference>
<evidence type="ECO:0000256" key="1">
    <source>
        <dbReference type="ARBA" id="ARBA00000900"/>
    </source>
</evidence>
<keyword evidence="6" id="KW-0479">Metal-binding</keyword>
<reference evidence="13 14" key="2">
    <citation type="submission" date="2014-03" db="EMBL/GenBank/DDBJ databases">
        <title>The Genome Sequence of Anncaliia algerae insect isolate PRA339.</title>
        <authorList>
            <consortium name="The Broad Institute Genome Sequencing Platform"/>
            <consortium name="The Broad Institute Genome Sequencing Center for Infectious Disease"/>
            <person name="Cuomo C."/>
            <person name="Becnel J."/>
            <person name="Sanscrainte N."/>
            <person name="Walker B."/>
            <person name="Young S.K."/>
            <person name="Zeng Q."/>
            <person name="Gargeya S."/>
            <person name="Fitzgerald M."/>
            <person name="Haas B."/>
            <person name="Abouelleil A."/>
            <person name="Alvarado L."/>
            <person name="Arachchi H.M."/>
            <person name="Berlin A.M."/>
            <person name="Chapman S.B."/>
            <person name="Dewar J."/>
            <person name="Goldberg J."/>
            <person name="Griggs A."/>
            <person name="Gujja S."/>
            <person name="Hansen M."/>
            <person name="Howarth C."/>
            <person name="Imamovic A."/>
            <person name="Larimer J."/>
            <person name="McCowan C."/>
            <person name="Murphy C."/>
            <person name="Neiman D."/>
            <person name="Pearson M."/>
            <person name="Priest M."/>
            <person name="Roberts A."/>
            <person name="Saif S."/>
            <person name="Shea T."/>
            <person name="Sisk P."/>
            <person name="Sykes S."/>
            <person name="Wortman J."/>
            <person name="Nusbaum C."/>
            <person name="Birren B."/>
        </authorList>
    </citation>
    <scope>NUCLEOTIDE SEQUENCE [LARGE SCALE GENOMIC DNA]</scope>
    <source>
        <strain evidence="13 14">PRA339</strain>
    </source>
</reference>
<accession>A0A059F4L8</accession>
<evidence type="ECO:0000313" key="14">
    <source>
        <dbReference type="Proteomes" id="UP000030655"/>
    </source>
</evidence>
<dbReference type="HOGENOM" id="CLU_2096294_0_0_1"/>
<dbReference type="InterPro" id="IPR013083">
    <property type="entry name" value="Znf_RING/FYVE/PHD"/>
</dbReference>
<dbReference type="SUPFAM" id="SSF57850">
    <property type="entry name" value="RING/U-box"/>
    <property type="match status" value="1"/>
</dbReference>
<keyword evidence="7 11" id="KW-0863">Zinc-finger</keyword>
<dbReference type="GO" id="GO:0005783">
    <property type="term" value="C:endoplasmic reticulum"/>
    <property type="evidence" value="ECO:0007669"/>
    <property type="project" value="InterPro"/>
</dbReference>
<organism evidence="13 14">
    <name type="scientific">Anncaliia algerae PRA339</name>
    <dbReference type="NCBI Taxonomy" id="1288291"/>
    <lineage>
        <taxon>Eukaryota</taxon>
        <taxon>Fungi</taxon>
        <taxon>Fungi incertae sedis</taxon>
        <taxon>Microsporidia</taxon>
        <taxon>Tubulinosematoidea</taxon>
        <taxon>Tubulinosematidae</taxon>
        <taxon>Anncaliia</taxon>
    </lineage>
</organism>
<proteinExistence type="predicted"/>
<dbReference type="InterPro" id="IPR045103">
    <property type="entry name" value="RNF5/RNF185-like"/>
</dbReference>
<protein>
    <recommendedName>
        <fullName evidence="4">RING-type E3 ubiquitin transferase</fullName>
        <ecNumber evidence="4">2.3.2.27</ecNumber>
    </recommendedName>
</protein>
<dbReference type="VEuPathDB" id="MicrosporidiaDB:H312_00587"/>
<evidence type="ECO:0000256" key="8">
    <source>
        <dbReference type="ARBA" id="ARBA00022786"/>
    </source>
</evidence>
<dbReference type="PROSITE" id="PS00518">
    <property type="entry name" value="ZF_RING_1"/>
    <property type="match status" value="1"/>
</dbReference>
<reference evidence="14" key="1">
    <citation type="submission" date="2013-02" db="EMBL/GenBank/DDBJ databases">
        <authorList>
            <consortium name="The Broad Institute Genome Sequencing Platform"/>
            <person name="Cuomo C."/>
            <person name="Becnel J."/>
            <person name="Sanscrainte N."/>
            <person name="Walker B."/>
            <person name="Young S.K."/>
            <person name="Zeng Q."/>
            <person name="Gargeya S."/>
            <person name="Fitzgerald M."/>
            <person name="Haas B."/>
            <person name="Abouelleil A."/>
            <person name="Alvarado L."/>
            <person name="Arachchi H.M."/>
            <person name="Berlin A.M."/>
            <person name="Chapman S.B."/>
            <person name="Dewar J."/>
            <person name="Goldberg J."/>
            <person name="Griggs A."/>
            <person name="Gujja S."/>
            <person name="Hansen M."/>
            <person name="Howarth C."/>
            <person name="Imamovic A."/>
            <person name="Larimer J."/>
            <person name="McCowan C."/>
            <person name="Murphy C."/>
            <person name="Neiman D."/>
            <person name="Pearson M."/>
            <person name="Priest M."/>
            <person name="Roberts A."/>
            <person name="Saif S."/>
            <person name="Shea T."/>
            <person name="Sisk P."/>
            <person name="Sykes S."/>
            <person name="Wortman J."/>
            <person name="Nusbaum C."/>
            <person name="Birren B."/>
        </authorList>
    </citation>
    <scope>NUCLEOTIDE SEQUENCE [LARGE SCALE GENOMIC DNA]</scope>
    <source>
        <strain evidence="14">PRA339</strain>
    </source>
</reference>
<dbReference type="Pfam" id="PF15227">
    <property type="entry name" value="zf-C3HC4_4"/>
    <property type="match status" value="1"/>
</dbReference>
<evidence type="ECO:0000256" key="3">
    <source>
        <dbReference type="ARBA" id="ARBA00004906"/>
    </source>
</evidence>
<dbReference type="SMART" id="SM00184">
    <property type="entry name" value="RING"/>
    <property type="match status" value="1"/>
</dbReference>
<evidence type="ECO:0000256" key="5">
    <source>
        <dbReference type="ARBA" id="ARBA00022679"/>
    </source>
</evidence>
<comment type="subcellular location">
    <subcellularLocation>
        <location evidence="2">Endomembrane system</location>
    </subcellularLocation>
</comment>
<evidence type="ECO:0000256" key="9">
    <source>
        <dbReference type="ARBA" id="ARBA00022833"/>
    </source>
</evidence>
<evidence type="ECO:0000256" key="11">
    <source>
        <dbReference type="PROSITE-ProRule" id="PRU00175"/>
    </source>
</evidence>
<evidence type="ECO:0000256" key="10">
    <source>
        <dbReference type="ARBA" id="ARBA00023136"/>
    </source>
</evidence>
<dbReference type="PANTHER" id="PTHR12313">
    <property type="entry name" value="E3 UBIQUITIN-PROTEIN LIGASE RNF5-RELATED"/>
    <property type="match status" value="1"/>
</dbReference>
<dbReference type="STRING" id="1288291.A0A059F4L8"/>
<keyword evidence="9" id="KW-0862">Zinc</keyword>
<evidence type="ECO:0000259" key="12">
    <source>
        <dbReference type="PROSITE" id="PS50089"/>
    </source>
</evidence>